<dbReference type="Proteomes" id="UP001332243">
    <property type="component" value="Unassembled WGS sequence"/>
</dbReference>
<dbReference type="RefSeq" id="WP_331214304.1">
    <property type="nucleotide sequence ID" value="NZ_JAZGQK010000009.1"/>
</dbReference>
<evidence type="ECO:0008006" key="4">
    <source>
        <dbReference type="Google" id="ProtNLM"/>
    </source>
</evidence>
<sequence length="225" mass="23543">MTIVTPVGQASRSTTLTRTRLGALAFVAAGVLFVLYPAVRPWHDESTVDGAVASMGSGAWVAAHLFGMLGFVLVPLGLLALWGAVRSTRAESHGLGAVVTGWIGAGLTLPYYGAEDFGLHAIARSRADGQRFDLLAVVESVRFSPVAATTFALGLLLLAVAAVLAALAVRRSGTLARHSAIPFAVGFALFIPQFYAPAGLRIAHGVLVGIGSAWLAWVLWRTDPR</sequence>
<keyword evidence="1" id="KW-0472">Membrane</keyword>
<feature type="transmembrane region" description="Helical" evidence="1">
    <location>
        <begin position="21"/>
        <end position="39"/>
    </location>
</feature>
<feature type="transmembrane region" description="Helical" evidence="1">
    <location>
        <begin position="94"/>
        <end position="112"/>
    </location>
</feature>
<reference evidence="2 3" key="1">
    <citation type="submission" date="2024-01" db="EMBL/GenBank/DDBJ databases">
        <title>Genome insights into Plantactinospora sonchi sp. nov.</title>
        <authorList>
            <person name="Wang L."/>
        </authorList>
    </citation>
    <scope>NUCLEOTIDE SEQUENCE [LARGE SCALE GENOMIC DNA]</scope>
    <source>
        <strain evidence="2 3">NEAU-QY2</strain>
    </source>
</reference>
<feature type="transmembrane region" description="Helical" evidence="1">
    <location>
        <begin position="146"/>
        <end position="168"/>
    </location>
</feature>
<proteinExistence type="predicted"/>
<accession>A0ABU7RRQ1</accession>
<protein>
    <recommendedName>
        <fullName evidence="4">DUF4386 family protein</fullName>
    </recommendedName>
</protein>
<evidence type="ECO:0000313" key="3">
    <source>
        <dbReference type="Proteomes" id="UP001332243"/>
    </source>
</evidence>
<keyword evidence="3" id="KW-1185">Reference proteome</keyword>
<keyword evidence="1" id="KW-1133">Transmembrane helix</keyword>
<evidence type="ECO:0000313" key="2">
    <source>
        <dbReference type="EMBL" id="MEE6259173.1"/>
    </source>
</evidence>
<feature type="transmembrane region" description="Helical" evidence="1">
    <location>
        <begin position="180"/>
        <end position="196"/>
    </location>
</feature>
<feature type="transmembrane region" description="Helical" evidence="1">
    <location>
        <begin position="202"/>
        <end position="220"/>
    </location>
</feature>
<dbReference type="EMBL" id="JAZGQK010000009">
    <property type="protein sequence ID" value="MEE6259173.1"/>
    <property type="molecule type" value="Genomic_DNA"/>
</dbReference>
<gene>
    <name evidence="2" type="ORF">V1633_11825</name>
</gene>
<evidence type="ECO:0000256" key="1">
    <source>
        <dbReference type="SAM" id="Phobius"/>
    </source>
</evidence>
<name>A0ABU7RRQ1_9ACTN</name>
<feature type="transmembrane region" description="Helical" evidence="1">
    <location>
        <begin position="59"/>
        <end position="82"/>
    </location>
</feature>
<keyword evidence="1" id="KW-0812">Transmembrane</keyword>
<organism evidence="2 3">
    <name type="scientific">Plantactinospora sonchi</name>
    <dbReference type="NCBI Taxonomy" id="1544735"/>
    <lineage>
        <taxon>Bacteria</taxon>
        <taxon>Bacillati</taxon>
        <taxon>Actinomycetota</taxon>
        <taxon>Actinomycetes</taxon>
        <taxon>Micromonosporales</taxon>
        <taxon>Micromonosporaceae</taxon>
        <taxon>Plantactinospora</taxon>
    </lineage>
</organism>
<comment type="caution">
    <text evidence="2">The sequence shown here is derived from an EMBL/GenBank/DDBJ whole genome shotgun (WGS) entry which is preliminary data.</text>
</comment>